<dbReference type="InterPro" id="IPR010840">
    <property type="entry name" value="YqiJ_OB"/>
</dbReference>
<keyword evidence="1" id="KW-0812">Transmembrane</keyword>
<keyword evidence="1" id="KW-1133">Transmembrane helix</keyword>
<evidence type="ECO:0000256" key="1">
    <source>
        <dbReference type="SAM" id="Phobius"/>
    </source>
</evidence>
<accession>A0A0M6ZCB1</accession>
<protein>
    <submittedName>
        <fullName evidence="4">Inner membrane protein YqiJ</fullName>
    </submittedName>
</protein>
<evidence type="ECO:0000313" key="5">
    <source>
        <dbReference type="Proteomes" id="UP000049983"/>
    </source>
</evidence>
<keyword evidence="1" id="KW-0472">Membrane</keyword>
<dbReference type="STRING" id="311410.LA5095_00797"/>
<keyword evidence="5" id="KW-1185">Reference proteome</keyword>
<feature type="transmembrane region" description="Helical" evidence="1">
    <location>
        <begin position="132"/>
        <end position="153"/>
    </location>
</feature>
<dbReference type="OrthoDB" id="5421421at2"/>
<dbReference type="RefSeq" id="WP_055112112.1">
    <property type="nucleotide sequence ID" value="NZ_CXWA01000005.1"/>
</dbReference>
<feature type="domain" description="Inner membrane protein YqiJ OB-fold" evidence="2">
    <location>
        <begin position="177"/>
        <end position="240"/>
    </location>
</feature>
<evidence type="ECO:0000259" key="2">
    <source>
        <dbReference type="Pfam" id="PF07290"/>
    </source>
</evidence>
<organism evidence="4 5">
    <name type="scientific">Roseibium album</name>
    <dbReference type="NCBI Taxonomy" id="311410"/>
    <lineage>
        <taxon>Bacteria</taxon>
        <taxon>Pseudomonadati</taxon>
        <taxon>Pseudomonadota</taxon>
        <taxon>Alphaproteobacteria</taxon>
        <taxon>Hyphomicrobiales</taxon>
        <taxon>Stappiaceae</taxon>
        <taxon>Roseibium</taxon>
    </lineage>
</organism>
<evidence type="ECO:0000259" key="3">
    <source>
        <dbReference type="Pfam" id="PF21001"/>
    </source>
</evidence>
<gene>
    <name evidence="4" type="primary">yqiJ</name>
    <name evidence="4" type="ORF">LA5096_03937</name>
</gene>
<dbReference type="Proteomes" id="UP000049983">
    <property type="component" value="Unassembled WGS sequence"/>
</dbReference>
<feature type="transmembrane region" description="Helical" evidence="1">
    <location>
        <begin position="12"/>
        <end position="35"/>
    </location>
</feature>
<sequence length="252" mass="26060">MVEFILADQNTPFAVALGLMIAIALAEGVGTLMGLGLSSMIDSLLPEVDLPDVDLPDVDAPDFDADIQAGALPGDLDTVAAGTELTGPGQGIFSQILGWLCFGRVPALIILVIFLTGFGLVGYVLQSLVQSVSGYLLPGILASAGAFAGALPFTRVTALGLSKVMPKDESDAVSRQTFVGKPAVIVQGHAKEGLPAQARLSDPTGQSHYVLVEPDVEGEVLEQGTNIIIVRQQGPHFTAIRNTNATLTGAGD</sequence>
<evidence type="ECO:0000313" key="4">
    <source>
        <dbReference type="EMBL" id="CTQ74159.1"/>
    </source>
</evidence>
<dbReference type="Pfam" id="PF21001">
    <property type="entry name" value="YqiJ_N"/>
    <property type="match status" value="1"/>
</dbReference>
<dbReference type="AlphaFoldDB" id="A0A0M6ZCB1"/>
<dbReference type="GeneID" id="97671260"/>
<reference evidence="5" key="1">
    <citation type="submission" date="2015-07" db="EMBL/GenBank/DDBJ databases">
        <authorList>
            <person name="Rodrigo-Torres Lidia"/>
            <person name="Arahal R.David."/>
        </authorList>
    </citation>
    <scope>NUCLEOTIDE SEQUENCE [LARGE SCALE GENOMIC DNA]</scope>
    <source>
        <strain evidence="5">CECT 5096</strain>
    </source>
</reference>
<feature type="domain" description="Inner membrane protein YqiJ N-terminal" evidence="3">
    <location>
        <begin position="10"/>
        <end position="155"/>
    </location>
</feature>
<proteinExistence type="predicted"/>
<name>A0A0M6ZCB1_9HYPH</name>
<dbReference type="EMBL" id="CXWC01000011">
    <property type="protein sequence ID" value="CTQ74159.1"/>
    <property type="molecule type" value="Genomic_DNA"/>
</dbReference>
<feature type="transmembrane region" description="Helical" evidence="1">
    <location>
        <begin position="105"/>
        <end position="126"/>
    </location>
</feature>
<dbReference type="InterPro" id="IPR048376">
    <property type="entry name" value="YqiJ_N"/>
</dbReference>
<dbReference type="Pfam" id="PF07290">
    <property type="entry name" value="YqiJ_OB"/>
    <property type="match status" value="1"/>
</dbReference>